<evidence type="ECO:0000313" key="3">
    <source>
        <dbReference type="Proteomes" id="UP001518990"/>
    </source>
</evidence>
<keyword evidence="3" id="KW-1185">Reference proteome</keyword>
<dbReference type="SUPFAM" id="SSF56281">
    <property type="entry name" value="Metallo-hydrolase/oxidoreductase"/>
    <property type="match status" value="1"/>
</dbReference>
<name>A0ABS3KIS5_9PROT</name>
<proteinExistence type="predicted"/>
<protein>
    <submittedName>
        <fullName evidence="2">MBL fold metallo-hydrolase</fullName>
    </submittedName>
</protein>
<dbReference type="RefSeq" id="WP_207451523.1">
    <property type="nucleotide sequence ID" value="NZ_CP061097.1"/>
</dbReference>
<dbReference type="Pfam" id="PF00753">
    <property type="entry name" value="Lactamase_B"/>
    <property type="match status" value="1"/>
</dbReference>
<dbReference type="PANTHER" id="PTHR43717:SF1">
    <property type="entry name" value="ANAEROBIC NITRIC OXIDE REDUCTASE FLAVORUBREDOXIN"/>
    <property type="match status" value="1"/>
</dbReference>
<organism evidence="2 3">
    <name type="scientific">Roseomonas marmotae</name>
    <dbReference type="NCBI Taxonomy" id="2768161"/>
    <lineage>
        <taxon>Bacteria</taxon>
        <taxon>Pseudomonadati</taxon>
        <taxon>Pseudomonadota</taxon>
        <taxon>Alphaproteobacteria</taxon>
        <taxon>Acetobacterales</taxon>
        <taxon>Roseomonadaceae</taxon>
        <taxon>Roseomonas</taxon>
    </lineage>
</organism>
<reference evidence="2 3" key="1">
    <citation type="submission" date="2020-09" db="EMBL/GenBank/DDBJ databases">
        <title>Roseomonas.</title>
        <authorList>
            <person name="Zhu W."/>
        </authorList>
    </citation>
    <scope>NUCLEOTIDE SEQUENCE [LARGE SCALE GENOMIC DNA]</scope>
    <source>
        <strain evidence="2 3">1311</strain>
    </source>
</reference>
<sequence length="260" mass="29888">MRPVTSKPSGSLPRALRGNLLWTGGSLSFIYKDREVRSHISVYALKGSEKIIMVDTGHPSHWDDLERDIDRFLDGRSLDFIFLTHIEFPHIGLLPNWMRKFPDVQVYGMVSDLFHYFPDEAHRFHTVAPGDFLDLGDTKFVFVPAVWRDMNNTLWGFETRDRTLFVADAYGYMHYHDKGETDVLSSERPVPDLEALQFLNERALYWTKYADTRETFGSMDSLLDVLRPHLIAPAHGGVVDTLPAMNPLIKQGMMMMKLPV</sequence>
<evidence type="ECO:0000259" key="1">
    <source>
        <dbReference type="SMART" id="SM00849"/>
    </source>
</evidence>
<accession>A0ABS3KIS5</accession>
<dbReference type="Gene3D" id="3.60.15.10">
    <property type="entry name" value="Ribonuclease Z/Hydroxyacylglutathione hydrolase-like"/>
    <property type="match status" value="1"/>
</dbReference>
<dbReference type="PANTHER" id="PTHR43717">
    <property type="entry name" value="ANAEROBIC NITRIC OXIDE REDUCTASE FLAVORUBREDOXIN"/>
    <property type="match status" value="1"/>
</dbReference>
<evidence type="ECO:0000313" key="2">
    <source>
        <dbReference type="EMBL" id="MBO1077351.1"/>
    </source>
</evidence>
<dbReference type="Proteomes" id="UP001518990">
    <property type="component" value="Unassembled WGS sequence"/>
</dbReference>
<comment type="caution">
    <text evidence="2">The sequence shown here is derived from an EMBL/GenBank/DDBJ whole genome shotgun (WGS) entry which is preliminary data.</text>
</comment>
<dbReference type="InterPro" id="IPR036866">
    <property type="entry name" value="RibonucZ/Hydroxyglut_hydro"/>
</dbReference>
<dbReference type="InterPro" id="IPR001279">
    <property type="entry name" value="Metallo-B-lactamas"/>
</dbReference>
<dbReference type="EMBL" id="JACTNF010000075">
    <property type="protein sequence ID" value="MBO1077351.1"/>
    <property type="molecule type" value="Genomic_DNA"/>
</dbReference>
<feature type="domain" description="Metallo-beta-lactamase" evidence="1">
    <location>
        <begin position="39"/>
        <end position="219"/>
    </location>
</feature>
<gene>
    <name evidence="2" type="ORF">IAI60_22450</name>
</gene>
<dbReference type="SMART" id="SM00849">
    <property type="entry name" value="Lactamase_B"/>
    <property type="match status" value="1"/>
</dbReference>